<dbReference type="Proteomes" id="UP000248646">
    <property type="component" value="Unassembled WGS sequence"/>
</dbReference>
<evidence type="ECO:0000313" key="1">
    <source>
        <dbReference type="EMBL" id="PZX04512.1"/>
    </source>
</evidence>
<gene>
    <name evidence="1" type="ORF">C7437_10423</name>
</gene>
<proteinExistence type="predicted"/>
<dbReference type="OrthoDB" id="2677976at2"/>
<dbReference type="AlphaFoldDB" id="A0A2W7N503"/>
<keyword evidence="2" id="KW-1185">Reference proteome</keyword>
<name>A0A2W7N503_9BACI</name>
<comment type="caution">
    <text evidence="1">The sequence shown here is derived from an EMBL/GenBank/DDBJ whole genome shotgun (WGS) entry which is preliminary data.</text>
</comment>
<sequence length="168" mass="19294">MMKEQMKEQVANGVDLIWDGWLNSFKTIQNFQDDVQKKTLQAFTAQKELLDSSVSTFKTIEEESKKAAIEWQEKIQNSFKEINNGPLANEAAWLTNIQEINEKVQTLSWKPNTTMLELILQSQNQWESTVKTALEQQKQERVQVLGKIEEVTEELKEAHKGLLVTAGV</sequence>
<evidence type="ECO:0000313" key="2">
    <source>
        <dbReference type="Proteomes" id="UP000248646"/>
    </source>
</evidence>
<dbReference type="RefSeq" id="WP_111439662.1">
    <property type="nucleotide sequence ID" value="NZ_QKZI01000004.1"/>
</dbReference>
<reference evidence="1 2" key="1">
    <citation type="submission" date="2018-06" db="EMBL/GenBank/DDBJ databases">
        <title>Genomic Encyclopedia of Type Strains, Phase IV (KMG-IV): sequencing the most valuable type-strain genomes for metagenomic binning, comparative biology and taxonomic classification.</title>
        <authorList>
            <person name="Goeker M."/>
        </authorList>
    </citation>
    <scope>NUCLEOTIDE SEQUENCE [LARGE SCALE GENOMIC DNA]</scope>
    <source>
        <strain evidence="1 2">DSM 5</strain>
    </source>
</reference>
<protein>
    <submittedName>
        <fullName evidence="1">Poly(Hydroxyalkanoate) inclusion protein PhaP</fullName>
    </submittedName>
</protein>
<dbReference type="EMBL" id="QKZI01000004">
    <property type="protein sequence ID" value="PZX04512.1"/>
    <property type="molecule type" value="Genomic_DNA"/>
</dbReference>
<dbReference type="Pfam" id="PF09602">
    <property type="entry name" value="PhaP_Bmeg"/>
    <property type="match status" value="1"/>
</dbReference>
<organism evidence="1 2">
    <name type="scientific">Psychrobacillus insolitus</name>
    <dbReference type="NCBI Taxonomy" id="1461"/>
    <lineage>
        <taxon>Bacteria</taxon>
        <taxon>Bacillati</taxon>
        <taxon>Bacillota</taxon>
        <taxon>Bacilli</taxon>
        <taxon>Bacillales</taxon>
        <taxon>Bacillaceae</taxon>
        <taxon>Psychrobacillus</taxon>
    </lineage>
</organism>
<dbReference type="InterPro" id="IPR011728">
    <property type="entry name" value="PhaP_Bmeg"/>
</dbReference>
<accession>A0A2W7N503</accession>